<keyword evidence="2" id="KW-1185">Reference proteome</keyword>
<sequence length="142" mass="16296">MISVQYQKTIQASPDQIFTKLIDHENLNQFFNASFKVVKPQDNNEPIGGKGCVRQISLLGITFLEEIIHASEREIRYRVLNNFPVKDHLGVITLQPHGKHTTVTYTIQCNSPWYLPDVLLRRILANDIRNCLDKLGAFYDPS</sequence>
<dbReference type="EMBL" id="JBAWKS010000002">
    <property type="protein sequence ID" value="MEI4551381.1"/>
    <property type="molecule type" value="Genomic_DNA"/>
</dbReference>
<gene>
    <name evidence="1" type="ORF">WAE96_17025</name>
</gene>
<name>A0ABU8EYS4_9GAMM</name>
<dbReference type="CDD" id="cd07821">
    <property type="entry name" value="PYR_PYL_RCAR_like"/>
    <property type="match status" value="1"/>
</dbReference>
<organism evidence="1 2">
    <name type="scientific">Pseudoalteromonas spongiae</name>
    <dbReference type="NCBI Taxonomy" id="298657"/>
    <lineage>
        <taxon>Bacteria</taxon>
        <taxon>Pseudomonadati</taxon>
        <taxon>Pseudomonadota</taxon>
        <taxon>Gammaproteobacteria</taxon>
        <taxon>Alteromonadales</taxon>
        <taxon>Pseudoalteromonadaceae</taxon>
        <taxon>Pseudoalteromonas</taxon>
    </lineage>
</organism>
<dbReference type="Gene3D" id="3.30.530.20">
    <property type="match status" value="1"/>
</dbReference>
<protein>
    <submittedName>
        <fullName evidence="1">SRPBCC family protein</fullName>
    </submittedName>
</protein>
<reference evidence="1 2" key="1">
    <citation type="submission" date="2023-12" db="EMBL/GenBank/DDBJ databases">
        <title>Friends and Foes: Symbiotic and Algicidal bacterial influence on Karenia brevis blooms.</title>
        <authorList>
            <person name="Fei C."/>
            <person name="Mohamed A.R."/>
            <person name="Booker A."/>
            <person name="Arshad M."/>
            <person name="Klass S."/>
            <person name="Ahn S."/>
            <person name="Gilbert P.M."/>
            <person name="Heil C.A."/>
            <person name="Martinez J.M."/>
            <person name="Amin S.A."/>
        </authorList>
    </citation>
    <scope>NUCLEOTIDE SEQUENCE [LARGE SCALE GENOMIC DNA]</scope>
    <source>
        <strain evidence="1 2">CE15</strain>
    </source>
</reference>
<dbReference type="Pfam" id="PF10604">
    <property type="entry name" value="Polyketide_cyc2"/>
    <property type="match status" value="1"/>
</dbReference>
<dbReference type="SUPFAM" id="SSF55961">
    <property type="entry name" value="Bet v1-like"/>
    <property type="match status" value="1"/>
</dbReference>
<proteinExistence type="predicted"/>
<evidence type="ECO:0000313" key="1">
    <source>
        <dbReference type="EMBL" id="MEI4551381.1"/>
    </source>
</evidence>
<dbReference type="InterPro" id="IPR019587">
    <property type="entry name" value="Polyketide_cyclase/dehydratase"/>
</dbReference>
<dbReference type="InterPro" id="IPR023393">
    <property type="entry name" value="START-like_dom_sf"/>
</dbReference>
<comment type="caution">
    <text evidence="1">The sequence shown here is derived from an EMBL/GenBank/DDBJ whole genome shotgun (WGS) entry which is preliminary data.</text>
</comment>
<evidence type="ECO:0000313" key="2">
    <source>
        <dbReference type="Proteomes" id="UP001382455"/>
    </source>
</evidence>
<dbReference type="Proteomes" id="UP001382455">
    <property type="component" value="Unassembled WGS sequence"/>
</dbReference>
<dbReference type="RefSeq" id="WP_336436367.1">
    <property type="nucleotide sequence ID" value="NZ_JBAWKS010000002.1"/>
</dbReference>
<accession>A0ABU8EYS4</accession>